<dbReference type="PANTHER" id="PTHR12526">
    <property type="entry name" value="GLYCOSYLTRANSFERASE"/>
    <property type="match status" value="1"/>
</dbReference>
<gene>
    <name evidence="3" type="ORF">ACFO5I_02160</name>
</gene>
<evidence type="ECO:0000259" key="2">
    <source>
        <dbReference type="Pfam" id="PF13477"/>
    </source>
</evidence>
<organism evidence="3 4">
    <name type="scientific">Enterococcus lemanii</name>
    <dbReference type="NCBI Taxonomy" id="1159752"/>
    <lineage>
        <taxon>Bacteria</taxon>
        <taxon>Bacillati</taxon>
        <taxon>Bacillota</taxon>
        <taxon>Bacilli</taxon>
        <taxon>Lactobacillales</taxon>
        <taxon>Enterococcaceae</taxon>
        <taxon>Enterococcus</taxon>
    </lineage>
</organism>
<dbReference type="CDD" id="cd03808">
    <property type="entry name" value="GT4_CapM-like"/>
    <property type="match status" value="1"/>
</dbReference>
<evidence type="ECO:0000313" key="3">
    <source>
        <dbReference type="EMBL" id="MFC4718549.1"/>
    </source>
</evidence>
<dbReference type="SUPFAM" id="SSF53756">
    <property type="entry name" value="UDP-Glycosyltransferase/glycogen phosphorylase"/>
    <property type="match status" value="1"/>
</dbReference>
<protein>
    <submittedName>
        <fullName evidence="3">Glycosyltransferase family 4 protein</fullName>
    </submittedName>
</protein>
<feature type="domain" description="Glycosyl transferase family 1" evidence="1">
    <location>
        <begin position="194"/>
        <end position="359"/>
    </location>
</feature>
<dbReference type="Pfam" id="PF13477">
    <property type="entry name" value="Glyco_trans_4_2"/>
    <property type="match status" value="1"/>
</dbReference>
<dbReference type="PANTHER" id="PTHR12526:SF630">
    <property type="entry name" value="GLYCOSYLTRANSFERASE"/>
    <property type="match status" value="1"/>
</dbReference>
<dbReference type="RefSeq" id="WP_204653952.1">
    <property type="nucleotide sequence ID" value="NZ_JAFBFD010000016.1"/>
</dbReference>
<dbReference type="InterPro" id="IPR001296">
    <property type="entry name" value="Glyco_trans_1"/>
</dbReference>
<dbReference type="Proteomes" id="UP001595969">
    <property type="component" value="Unassembled WGS sequence"/>
</dbReference>
<sequence length="379" mass="43664">MKRALIFASVASMIDQFNMRNISILQELGYEVDVACNFETGSSTSEKQVKRLIEELKEKNIGMYHIPIPRKLTTLNDLIKSFKETKKVSKTKKYDIVHCHSPIGGVIARQIFKDFRKKGTRVIYTAHGFHFFKGAPLKNWLIYYPIEKWYSKYTDTLITINKEDKKIAKEKLSSKNLEYIPGIGIETKKNIVFDKEKKLKELKISTQDIVLLSVGELNKNKNHEIVIKAISELQINNIQYIVCGKGELDEKLNKLVADLNVSGKVKFLGFRNDIDEICMVSDLFIFPSYREGLSVALMEAMSFGLPVICSNIRGNIDLIDEGKGGYLQPPSDILEITKNLNKLLKNKQLRNRMGDYNKNKIREFDKKIVDDKMRKIYTY</sequence>
<proteinExistence type="predicted"/>
<keyword evidence="4" id="KW-1185">Reference proteome</keyword>
<dbReference type="Pfam" id="PF00534">
    <property type="entry name" value="Glycos_transf_1"/>
    <property type="match status" value="1"/>
</dbReference>
<evidence type="ECO:0000313" key="4">
    <source>
        <dbReference type="Proteomes" id="UP001595969"/>
    </source>
</evidence>
<comment type="caution">
    <text evidence="3">The sequence shown here is derived from an EMBL/GenBank/DDBJ whole genome shotgun (WGS) entry which is preliminary data.</text>
</comment>
<reference evidence="4" key="1">
    <citation type="journal article" date="2019" name="Int. J. Syst. Evol. Microbiol.">
        <title>The Global Catalogue of Microorganisms (GCM) 10K type strain sequencing project: providing services to taxonomists for standard genome sequencing and annotation.</title>
        <authorList>
            <consortium name="The Broad Institute Genomics Platform"/>
            <consortium name="The Broad Institute Genome Sequencing Center for Infectious Disease"/>
            <person name="Wu L."/>
            <person name="Ma J."/>
        </authorList>
    </citation>
    <scope>NUCLEOTIDE SEQUENCE [LARGE SCALE GENOMIC DNA]</scope>
    <source>
        <strain evidence="4">CGMCC 1.19032</strain>
    </source>
</reference>
<feature type="domain" description="Glycosyltransferase subfamily 4-like N-terminal" evidence="2">
    <location>
        <begin position="19"/>
        <end position="161"/>
    </location>
</feature>
<evidence type="ECO:0000259" key="1">
    <source>
        <dbReference type="Pfam" id="PF00534"/>
    </source>
</evidence>
<dbReference type="EMBL" id="JBHSGS010000010">
    <property type="protein sequence ID" value="MFC4718549.1"/>
    <property type="molecule type" value="Genomic_DNA"/>
</dbReference>
<dbReference type="InterPro" id="IPR028098">
    <property type="entry name" value="Glyco_trans_4-like_N"/>
</dbReference>
<dbReference type="Gene3D" id="3.40.50.2000">
    <property type="entry name" value="Glycogen Phosphorylase B"/>
    <property type="match status" value="2"/>
</dbReference>
<name>A0ABV9MU16_9ENTE</name>
<accession>A0ABV9MU16</accession>